<evidence type="ECO:0000256" key="8">
    <source>
        <dbReference type="ARBA" id="ARBA00023146"/>
    </source>
</evidence>
<dbReference type="InterPro" id="IPR054608">
    <property type="entry name" value="SYY-like_C"/>
</dbReference>
<dbReference type="FunFam" id="3.40.50.620:FF:000008">
    <property type="entry name" value="Tyrosine--tRNA ligase"/>
    <property type="match status" value="1"/>
</dbReference>
<feature type="short sequence motif" description="'KMSKS' region" evidence="11">
    <location>
        <begin position="236"/>
        <end position="240"/>
    </location>
</feature>
<dbReference type="InterPro" id="IPR024088">
    <property type="entry name" value="Tyr-tRNA-ligase_bac-type"/>
</dbReference>
<evidence type="ECO:0000256" key="1">
    <source>
        <dbReference type="ARBA" id="ARBA00004496"/>
    </source>
</evidence>
<dbReference type="InterPro" id="IPR036986">
    <property type="entry name" value="S4_RNA-bd_sf"/>
</dbReference>
<keyword evidence="15" id="KW-1185">Reference proteome</keyword>
<dbReference type="AlphaFoldDB" id="A0AA37Q8H3"/>
<evidence type="ECO:0000256" key="3">
    <source>
        <dbReference type="ARBA" id="ARBA00022598"/>
    </source>
</evidence>
<comment type="similarity">
    <text evidence="10 11">Belongs to the class-I aminoacyl-tRNA synthetase family. TyrS type 1 subfamily.</text>
</comment>
<keyword evidence="2 11" id="KW-0963">Cytoplasm</keyword>
<feature type="short sequence motif" description="'HIGH' region" evidence="11">
    <location>
        <begin position="47"/>
        <end position="56"/>
    </location>
</feature>
<evidence type="ECO:0000313" key="14">
    <source>
        <dbReference type="EMBL" id="GLC28520.1"/>
    </source>
</evidence>
<sequence>MSETSDTTAAVPLLDELAWRGLLYQATEGAAAHLAEGQVRAYCGFDPTGASLHVGHLLPIMGLVRLQRAGHRPVALVGGGTGMIGDPSGKTAERQLNTREVVEANAAALREQLARFLDFEGPAAATMANNLDWLAPLDVLTFLRDVGKHFSVNVMLNRESVKSRLETGISYTEFSYVLLQAYDFVELRRRHGVTVQIGGSDQWGNMTAGTDLIRRMDGGQAHAITFPLLMTSAGTKFGKTEAGAVWLDPARTSPYQFYQFWLHTDDADVGKLLRYFTFLSRAEIEALDAATAARPHLREAQQALAEDVTTRVHGADAARVAREVSRLLFQKGDPRQLSAEALSALAAEMPFAEVAAPGEGLGAVDVAELFVQAGLVKSKGEARRLLEQGGLTVSGRKLSTAERTLAGEDLLAGGHLLLRKGARDYALVRVQG</sequence>
<keyword evidence="7 11" id="KW-0648">Protein biosynthesis</keyword>
<evidence type="ECO:0000256" key="10">
    <source>
        <dbReference type="ARBA" id="ARBA00060965"/>
    </source>
</evidence>
<dbReference type="Gene3D" id="1.10.240.10">
    <property type="entry name" value="Tyrosyl-Transfer RNA Synthetase"/>
    <property type="match status" value="1"/>
</dbReference>
<dbReference type="SUPFAM" id="SSF55174">
    <property type="entry name" value="Alpha-L RNA-binding motif"/>
    <property type="match status" value="1"/>
</dbReference>
<evidence type="ECO:0000256" key="2">
    <source>
        <dbReference type="ARBA" id="ARBA00022490"/>
    </source>
</evidence>
<evidence type="ECO:0000256" key="6">
    <source>
        <dbReference type="ARBA" id="ARBA00022884"/>
    </source>
</evidence>
<dbReference type="GO" id="GO:0005829">
    <property type="term" value="C:cytosol"/>
    <property type="evidence" value="ECO:0007669"/>
    <property type="project" value="TreeGrafter"/>
</dbReference>
<feature type="binding site" evidence="11">
    <location>
        <position position="176"/>
    </location>
    <ligand>
        <name>L-tyrosine</name>
        <dbReference type="ChEBI" id="CHEBI:58315"/>
    </ligand>
</feature>
<comment type="catalytic activity">
    <reaction evidence="9 11">
        <text>tRNA(Tyr) + L-tyrosine + ATP = L-tyrosyl-tRNA(Tyr) + AMP + diphosphate + H(+)</text>
        <dbReference type="Rhea" id="RHEA:10220"/>
        <dbReference type="Rhea" id="RHEA-COMP:9706"/>
        <dbReference type="Rhea" id="RHEA-COMP:9707"/>
        <dbReference type="ChEBI" id="CHEBI:15378"/>
        <dbReference type="ChEBI" id="CHEBI:30616"/>
        <dbReference type="ChEBI" id="CHEBI:33019"/>
        <dbReference type="ChEBI" id="CHEBI:58315"/>
        <dbReference type="ChEBI" id="CHEBI:78442"/>
        <dbReference type="ChEBI" id="CHEBI:78536"/>
        <dbReference type="ChEBI" id="CHEBI:456215"/>
        <dbReference type="EC" id="6.1.1.1"/>
    </reaction>
</comment>
<feature type="domain" description="Tyrosine--tRNA ligase SYY-like C-terminal" evidence="13">
    <location>
        <begin position="363"/>
        <end position="428"/>
    </location>
</feature>
<reference evidence="14" key="1">
    <citation type="submission" date="2022-08" db="EMBL/GenBank/DDBJ databases">
        <title>Draft genome sequencing of Roseisolibacter agri AW1220.</title>
        <authorList>
            <person name="Tobiishi Y."/>
            <person name="Tonouchi A."/>
        </authorList>
    </citation>
    <scope>NUCLEOTIDE SEQUENCE</scope>
    <source>
        <strain evidence="14">AW1220</strain>
    </source>
</reference>
<dbReference type="InterPro" id="IPR024107">
    <property type="entry name" value="Tyr-tRNA-ligase_bac_1"/>
</dbReference>
<dbReference type="Pfam" id="PF00579">
    <property type="entry name" value="tRNA-synt_1b"/>
    <property type="match status" value="1"/>
</dbReference>
<dbReference type="SUPFAM" id="SSF52374">
    <property type="entry name" value="Nucleotidylyl transferase"/>
    <property type="match status" value="1"/>
</dbReference>
<evidence type="ECO:0000256" key="4">
    <source>
        <dbReference type="ARBA" id="ARBA00022741"/>
    </source>
</evidence>
<evidence type="ECO:0000256" key="11">
    <source>
        <dbReference type="HAMAP-Rule" id="MF_02006"/>
    </source>
</evidence>
<dbReference type="PANTHER" id="PTHR11766">
    <property type="entry name" value="TYROSYL-TRNA SYNTHETASE"/>
    <property type="match status" value="1"/>
</dbReference>
<dbReference type="Gene3D" id="3.40.50.620">
    <property type="entry name" value="HUPs"/>
    <property type="match status" value="1"/>
</dbReference>
<dbReference type="InterPro" id="IPR002307">
    <property type="entry name" value="Tyr-tRNA-ligase"/>
</dbReference>
<comment type="function">
    <text evidence="11">Catalyzes the attachment of tyrosine to tRNA(Tyr) in a two-step reaction: tyrosine is first activated by ATP to form Tyr-AMP and then transferred to the acceptor end of tRNA(Tyr).</text>
</comment>
<dbReference type="EC" id="6.1.1.1" evidence="11"/>
<dbReference type="CDD" id="cd00165">
    <property type="entry name" value="S4"/>
    <property type="match status" value="1"/>
</dbReference>
<dbReference type="RefSeq" id="WP_284352917.1">
    <property type="nucleotide sequence ID" value="NZ_BRXS01000011.1"/>
</dbReference>
<dbReference type="PROSITE" id="PS00178">
    <property type="entry name" value="AA_TRNA_LIGASE_I"/>
    <property type="match status" value="1"/>
</dbReference>
<dbReference type="PROSITE" id="PS50889">
    <property type="entry name" value="S4"/>
    <property type="match status" value="1"/>
</dbReference>
<feature type="binding site" evidence="11">
    <location>
        <position position="42"/>
    </location>
    <ligand>
        <name>L-tyrosine</name>
        <dbReference type="ChEBI" id="CHEBI:58315"/>
    </ligand>
</feature>
<evidence type="ECO:0000313" key="15">
    <source>
        <dbReference type="Proteomes" id="UP001161325"/>
    </source>
</evidence>
<dbReference type="EMBL" id="BRXS01000011">
    <property type="protein sequence ID" value="GLC28520.1"/>
    <property type="molecule type" value="Genomic_DNA"/>
</dbReference>
<feature type="binding site" evidence="11">
    <location>
        <position position="239"/>
    </location>
    <ligand>
        <name>ATP</name>
        <dbReference type="ChEBI" id="CHEBI:30616"/>
    </ligand>
</feature>
<dbReference type="InterPro" id="IPR001412">
    <property type="entry name" value="aa-tRNA-synth_I_CS"/>
</dbReference>
<evidence type="ECO:0000256" key="7">
    <source>
        <dbReference type="ARBA" id="ARBA00022917"/>
    </source>
</evidence>
<dbReference type="FunFam" id="1.10.240.10:FF:000001">
    <property type="entry name" value="Tyrosine--tRNA ligase"/>
    <property type="match status" value="1"/>
</dbReference>
<dbReference type="GO" id="GO:0003723">
    <property type="term" value="F:RNA binding"/>
    <property type="evidence" value="ECO:0007669"/>
    <property type="project" value="UniProtKB-KW"/>
</dbReference>
<organism evidence="14 15">
    <name type="scientific">Roseisolibacter agri</name>
    <dbReference type="NCBI Taxonomy" id="2014610"/>
    <lineage>
        <taxon>Bacteria</taxon>
        <taxon>Pseudomonadati</taxon>
        <taxon>Gemmatimonadota</taxon>
        <taxon>Gemmatimonadia</taxon>
        <taxon>Gemmatimonadales</taxon>
        <taxon>Gemmatimonadaceae</taxon>
        <taxon>Roseisolibacter</taxon>
    </lineage>
</organism>
<name>A0AA37Q8H3_9BACT</name>
<comment type="caution">
    <text evidence="14">The sequence shown here is derived from an EMBL/GenBank/DDBJ whole genome shotgun (WGS) entry which is preliminary data.</text>
</comment>
<dbReference type="Pfam" id="PF22421">
    <property type="entry name" value="SYY_C-terminal"/>
    <property type="match status" value="1"/>
</dbReference>
<keyword evidence="5 11" id="KW-0067">ATP-binding</keyword>
<evidence type="ECO:0000256" key="12">
    <source>
        <dbReference type="PROSITE-ProRule" id="PRU00182"/>
    </source>
</evidence>
<protein>
    <recommendedName>
        <fullName evidence="11">Tyrosine--tRNA ligase</fullName>
        <ecNumber evidence="11">6.1.1.1</ecNumber>
    </recommendedName>
    <alternativeName>
        <fullName evidence="11">Tyrosyl-tRNA synthetase</fullName>
        <shortName evidence="11">TyrRS</shortName>
    </alternativeName>
</protein>
<dbReference type="Gene3D" id="3.10.290.10">
    <property type="entry name" value="RNA-binding S4 domain"/>
    <property type="match status" value="1"/>
</dbReference>
<dbReference type="GO" id="GO:0042803">
    <property type="term" value="F:protein homodimerization activity"/>
    <property type="evidence" value="ECO:0007669"/>
    <property type="project" value="UniProtKB-ARBA"/>
</dbReference>
<dbReference type="CDD" id="cd00805">
    <property type="entry name" value="TyrRS_core"/>
    <property type="match status" value="1"/>
</dbReference>
<dbReference type="GO" id="GO:0006437">
    <property type="term" value="P:tyrosyl-tRNA aminoacylation"/>
    <property type="evidence" value="ECO:0007669"/>
    <property type="project" value="UniProtKB-UniRule"/>
</dbReference>
<evidence type="ECO:0000256" key="9">
    <source>
        <dbReference type="ARBA" id="ARBA00048248"/>
    </source>
</evidence>
<keyword evidence="6 12" id="KW-0694">RNA-binding</keyword>
<comment type="subcellular location">
    <subcellularLocation>
        <location evidence="1 11">Cytoplasm</location>
    </subcellularLocation>
</comment>
<dbReference type="PANTHER" id="PTHR11766:SF0">
    <property type="entry name" value="TYROSINE--TRNA LIGASE, MITOCHONDRIAL"/>
    <property type="match status" value="1"/>
</dbReference>
<dbReference type="HAMAP" id="MF_02006">
    <property type="entry name" value="Tyr_tRNA_synth_type1"/>
    <property type="match status" value="1"/>
</dbReference>
<accession>A0AA37Q8H3</accession>
<keyword evidence="4 11" id="KW-0547">Nucleotide-binding</keyword>
<keyword evidence="8 11" id="KW-0030">Aminoacyl-tRNA synthetase</keyword>
<evidence type="ECO:0000256" key="5">
    <source>
        <dbReference type="ARBA" id="ARBA00022840"/>
    </source>
</evidence>
<dbReference type="PRINTS" id="PR01040">
    <property type="entry name" value="TRNASYNTHTYR"/>
</dbReference>
<keyword evidence="3 11" id="KW-0436">Ligase</keyword>
<gene>
    <name evidence="11 14" type="primary">tyrS</name>
    <name evidence="14" type="ORF">rosag_50330</name>
</gene>
<dbReference type="GO" id="GO:0004831">
    <property type="term" value="F:tyrosine-tRNA ligase activity"/>
    <property type="evidence" value="ECO:0007669"/>
    <property type="project" value="UniProtKB-UniRule"/>
</dbReference>
<dbReference type="InterPro" id="IPR014729">
    <property type="entry name" value="Rossmann-like_a/b/a_fold"/>
</dbReference>
<dbReference type="NCBIfam" id="TIGR00234">
    <property type="entry name" value="tyrS"/>
    <property type="match status" value="1"/>
</dbReference>
<evidence type="ECO:0000259" key="13">
    <source>
        <dbReference type="Pfam" id="PF22421"/>
    </source>
</evidence>
<proteinExistence type="inferred from homology"/>
<dbReference type="Proteomes" id="UP001161325">
    <property type="component" value="Unassembled WGS sequence"/>
</dbReference>
<comment type="subunit">
    <text evidence="11">Homodimer.</text>
</comment>
<feature type="binding site" evidence="11">
    <location>
        <position position="180"/>
    </location>
    <ligand>
        <name>L-tyrosine</name>
        <dbReference type="ChEBI" id="CHEBI:58315"/>
    </ligand>
</feature>
<dbReference type="GO" id="GO:0005524">
    <property type="term" value="F:ATP binding"/>
    <property type="evidence" value="ECO:0007669"/>
    <property type="project" value="UniProtKB-UniRule"/>
</dbReference>
<dbReference type="InterPro" id="IPR002305">
    <property type="entry name" value="aa-tRNA-synth_Ic"/>
</dbReference>